<dbReference type="Pfam" id="PF07686">
    <property type="entry name" value="V-set"/>
    <property type="match status" value="1"/>
</dbReference>
<sequence length="262" mass="29642">MSKPRPMFNRTVKLPLMLIRCVAVMASAMVLLLWFIGVLSVSLSSQAGLTVEAESGDDVTLWCKHSLTKSDYLFWCKHTNNSVPVYIACKYYAQSSSSSKSCFFMTESNRSVMRVNSTFSSLTITAVTPSDSGLYYCSSLEEKYMIFSTTTHLLVRERNQTSSKTEDKSKGGYSSDVFFRLFLVFGAVIVVLLSALLFLLCIILKYREHRKEDSDPKLKQEKEEQDGETVNYAALHFNKKSTRSPRRVETEETHVVYSSVGQ</sequence>
<keyword evidence="7" id="KW-0325">Glycoprotein</keyword>
<evidence type="ECO:0000256" key="5">
    <source>
        <dbReference type="ARBA" id="ARBA00023136"/>
    </source>
</evidence>
<accession>A0AAR2JPC1</accession>
<dbReference type="Gene3D" id="2.60.40.10">
    <property type="entry name" value="Immunoglobulins"/>
    <property type="match status" value="1"/>
</dbReference>
<proteinExistence type="predicted"/>
<dbReference type="GO" id="GO:0009617">
    <property type="term" value="P:response to bacterium"/>
    <property type="evidence" value="ECO:0007669"/>
    <property type="project" value="TreeGrafter"/>
</dbReference>
<dbReference type="Proteomes" id="UP001501920">
    <property type="component" value="Chromosome 20"/>
</dbReference>
<keyword evidence="9" id="KW-1133">Transmembrane helix</keyword>
<evidence type="ECO:0000256" key="9">
    <source>
        <dbReference type="SAM" id="Phobius"/>
    </source>
</evidence>
<keyword evidence="9" id="KW-0812">Transmembrane</keyword>
<protein>
    <recommendedName>
        <fullName evidence="10">Ig-like domain-containing protein</fullName>
    </recommendedName>
</protein>
<dbReference type="PANTHER" id="PTHR19433">
    <property type="entry name" value="T-CELL RECEPTOR ALPHA CHAIN V REGION-RELATED"/>
    <property type="match status" value="1"/>
</dbReference>
<evidence type="ECO:0000256" key="8">
    <source>
        <dbReference type="SAM" id="MobiDB-lite"/>
    </source>
</evidence>
<dbReference type="InterPro" id="IPR036179">
    <property type="entry name" value="Ig-like_dom_sf"/>
</dbReference>
<dbReference type="InterPro" id="IPR013783">
    <property type="entry name" value="Ig-like_fold"/>
</dbReference>
<name>A0AAR2JPC1_PYGNA</name>
<evidence type="ECO:0000256" key="7">
    <source>
        <dbReference type="ARBA" id="ARBA00023180"/>
    </source>
</evidence>
<dbReference type="Ensembl" id="ENSPNAT00000046807.1">
    <property type="protein sequence ID" value="ENSPNAP00000053865.1"/>
    <property type="gene ID" value="ENSPNAG00000021522.2"/>
</dbReference>
<keyword evidence="3" id="KW-0732">Signal</keyword>
<keyword evidence="4" id="KW-0391">Immunity</keyword>
<dbReference type="GO" id="GO:0002376">
    <property type="term" value="P:immune system process"/>
    <property type="evidence" value="ECO:0007669"/>
    <property type="project" value="UniProtKB-KW"/>
</dbReference>
<dbReference type="InterPro" id="IPR052051">
    <property type="entry name" value="TCR_complex_component"/>
</dbReference>
<dbReference type="InterPro" id="IPR007110">
    <property type="entry name" value="Ig-like_dom"/>
</dbReference>
<dbReference type="PROSITE" id="PS50835">
    <property type="entry name" value="IG_LIKE"/>
    <property type="match status" value="1"/>
</dbReference>
<dbReference type="GO" id="GO:0005886">
    <property type="term" value="C:plasma membrane"/>
    <property type="evidence" value="ECO:0007669"/>
    <property type="project" value="UniProtKB-SubCell"/>
</dbReference>
<evidence type="ECO:0000256" key="4">
    <source>
        <dbReference type="ARBA" id="ARBA00022859"/>
    </source>
</evidence>
<keyword evidence="6" id="KW-1015">Disulfide bond</keyword>
<dbReference type="InterPro" id="IPR013106">
    <property type="entry name" value="Ig_V-set"/>
</dbReference>
<dbReference type="AlphaFoldDB" id="A0AAR2JPC1"/>
<dbReference type="GeneTree" id="ENSGT01120000276869"/>
<evidence type="ECO:0000256" key="3">
    <source>
        <dbReference type="ARBA" id="ARBA00022729"/>
    </source>
</evidence>
<keyword evidence="12" id="KW-1185">Reference proteome</keyword>
<evidence type="ECO:0000313" key="12">
    <source>
        <dbReference type="Proteomes" id="UP001501920"/>
    </source>
</evidence>
<dbReference type="SMART" id="SM00409">
    <property type="entry name" value="IG"/>
    <property type="match status" value="1"/>
</dbReference>
<dbReference type="SUPFAM" id="SSF48726">
    <property type="entry name" value="Immunoglobulin"/>
    <property type="match status" value="1"/>
</dbReference>
<dbReference type="InterPro" id="IPR003599">
    <property type="entry name" value="Ig_sub"/>
</dbReference>
<feature type="region of interest" description="Disordered" evidence="8">
    <location>
        <begin position="241"/>
        <end position="262"/>
    </location>
</feature>
<evidence type="ECO:0000313" key="11">
    <source>
        <dbReference type="Ensembl" id="ENSPNAP00000053865.1"/>
    </source>
</evidence>
<reference evidence="11 12" key="1">
    <citation type="submission" date="2020-10" db="EMBL/GenBank/DDBJ databases">
        <title>Pygocentrus nattereri (red-bellied piranha) genome, fPygNat1, primary haplotype.</title>
        <authorList>
            <person name="Myers G."/>
            <person name="Meyer A."/>
            <person name="Karagic N."/>
            <person name="Pippel M."/>
            <person name="Winkler S."/>
            <person name="Tracey A."/>
            <person name="Wood J."/>
            <person name="Formenti G."/>
            <person name="Howe K."/>
            <person name="Fedrigo O."/>
            <person name="Jarvis E.D."/>
        </authorList>
    </citation>
    <scope>NUCLEOTIDE SEQUENCE [LARGE SCALE GENOMIC DNA]</scope>
</reference>
<evidence type="ECO:0000256" key="1">
    <source>
        <dbReference type="ARBA" id="ARBA00004236"/>
    </source>
</evidence>
<feature type="transmembrane region" description="Helical" evidence="9">
    <location>
        <begin position="177"/>
        <end position="204"/>
    </location>
</feature>
<reference evidence="11" key="2">
    <citation type="submission" date="2025-08" db="UniProtKB">
        <authorList>
            <consortium name="Ensembl"/>
        </authorList>
    </citation>
    <scope>IDENTIFICATION</scope>
</reference>
<feature type="domain" description="Ig-like" evidence="10">
    <location>
        <begin position="39"/>
        <end position="137"/>
    </location>
</feature>
<keyword evidence="5 9" id="KW-0472">Membrane</keyword>
<organism evidence="11 12">
    <name type="scientific">Pygocentrus nattereri</name>
    <name type="common">Red-bellied piranha</name>
    <dbReference type="NCBI Taxonomy" id="42514"/>
    <lineage>
        <taxon>Eukaryota</taxon>
        <taxon>Metazoa</taxon>
        <taxon>Chordata</taxon>
        <taxon>Craniata</taxon>
        <taxon>Vertebrata</taxon>
        <taxon>Euteleostomi</taxon>
        <taxon>Actinopterygii</taxon>
        <taxon>Neopterygii</taxon>
        <taxon>Teleostei</taxon>
        <taxon>Ostariophysi</taxon>
        <taxon>Characiformes</taxon>
        <taxon>Characoidei</taxon>
        <taxon>Pygocentrus</taxon>
    </lineage>
</organism>
<evidence type="ECO:0000256" key="2">
    <source>
        <dbReference type="ARBA" id="ARBA00022475"/>
    </source>
</evidence>
<evidence type="ECO:0000256" key="6">
    <source>
        <dbReference type="ARBA" id="ARBA00023157"/>
    </source>
</evidence>
<reference evidence="11" key="3">
    <citation type="submission" date="2025-09" db="UniProtKB">
        <authorList>
            <consortium name="Ensembl"/>
        </authorList>
    </citation>
    <scope>IDENTIFICATION</scope>
</reference>
<comment type="subcellular location">
    <subcellularLocation>
        <location evidence="1">Cell membrane</location>
    </subcellularLocation>
</comment>
<dbReference type="PANTHER" id="PTHR19433:SF111">
    <property type="entry name" value="T CELL RECEPTOR ALPHA VARIABLE 4"/>
    <property type="match status" value="1"/>
</dbReference>
<keyword evidence="2" id="KW-1003">Cell membrane</keyword>
<feature type="transmembrane region" description="Helical" evidence="9">
    <location>
        <begin position="21"/>
        <end position="43"/>
    </location>
</feature>
<evidence type="ECO:0000259" key="10">
    <source>
        <dbReference type="PROSITE" id="PS50835"/>
    </source>
</evidence>